<gene>
    <name evidence="1" type="ORF">JENST_100</name>
</gene>
<dbReference type="EMBL" id="KT151955">
    <property type="protein sequence ID" value="ALA07229.1"/>
    <property type="molecule type" value="Genomic_DNA"/>
</dbReference>
<proteinExistence type="predicted"/>
<dbReference type="RefSeq" id="YP_009199161.1">
    <property type="nucleotide sequence ID" value="NC_028805.1"/>
</dbReference>
<organism evidence="1 2">
    <name type="scientific">Brevibacillus phage Jenst</name>
    <dbReference type="NCBI Taxonomy" id="1691954"/>
    <lineage>
        <taxon>Viruses</taxon>
        <taxon>Duplodnaviria</taxon>
        <taxon>Heunggongvirae</taxon>
        <taxon>Uroviricota</taxon>
        <taxon>Caudoviricetes</taxon>
        <taxon>Jenstvirus</taxon>
        <taxon>Jenstvirus jenst</taxon>
    </lineage>
</organism>
<evidence type="ECO:0000313" key="2">
    <source>
        <dbReference type="Proteomes" id="UP000208104"/>
    </source>
</evidence>
<dbReference type="Proteomes" id="UP000208104">
    <property type="component" value="Segment"/>
</dbReference>
<reference evidence="1 2" key="1">
    <citation type="journal article" date="2015" name="Genome Announc.">
        <title>Genome Sequences of Five Additional Brevibacillus laterosporus Bacteriophages.</title>
        <authorList>
            <person name="Merrill B.D."/>
            <person name="Berg J.A."/>
            <person name="Graves K.A."/>
            <person name="Ward A.T."/>
            <person name="Hilton J.A."/>
            <person name="Wake B.N."/>
            <person name="Grose J.H."/>
            <person name="Breakwell D.P."/>
            <person name="Burnett S.H."/>
        </authorList>
    </citation>
    <scope>NUCLEOTIDE SEQUENCE [LARGE SCALE GENOMIC DNA]</scope>
</reference>
<sequence>MKDTNGLIDIRQSATITQMQKEIMFLKGQNEAIFKMLSYITEQQGGKLVIPKDFGMKVVDSIFMFNRDENGDYVMTTDREETPAETPQLSQ</sequence>
<accession>A0A0K2CNT9</accession>
<keyword evidence="2" id="KW-1185">Reference proteome</keyword>
<name>A0A0K2CNT9_9CAUD</name>
<dbReference type="GeneID" id="26626048"/>
<protein>
    <submittedName>
        <fullName evidence="1">Uncharacterized protein</fullName>
    </submittedName>
</protein>
<evidence type="ECO:0000313" key="1">
    <source>
        <dbReference type="EMBL" id="ALA07229.1"/>
    </source>
</evidence>
<dbReference type="KEGG" id="vg:26626048"/>